<organism evidence="2 3">
    <name type="scientific">Daphnia magna</name>
    <dbReference type="NCBI Taxonomy" id="35525"/>
    <lineage>
        <taxon>Eukaryota</taxon>
        <taxon>Metazoa</taxon>
        <taxon>Ecdysozoa</taxon>
        <taxon>Arthropoda</taxon>
        <taxon>Crustacea</taxon>
        <taxon>Branchiopoda</taxon>
        <taxon>Diplostraca</taxon>
        <taxon>Cladocera</taxon>
        <taxon>Anomopoda</taxon>
        <taxon>Daphniidae</taxon>
        <taxon>Daphnia</taxon>
    </lineage>
</organism>
<proteinExistence type="predicted"/>
<reference evidence="2 3" key="1">
    <citation type="journal article" date="2023" name="Nucleic Acids Res.">
        <title>The hologenome of Daphnia magna reveals possible DNA methylation and microbiome-mediated evolution of the host genome.</title>
        <authorList>
            <person name="Chaturvedi A."/>
            <person name="Li X."/>
            <person name="Dhandapani V."/>
            <person name="Marshall H."/>
            <person name="Kissane S."/>
            <person name="Cuenca-Cambronero M."/>
            <person name="Asole G."/>
            <person name="Calvet F."/>
            <person name="Ruiz-Romero M."/>
            <person name="Marangio P."/>
            <person name="Guigo R."/>
            <person name="Rago D."/>
            <person name="Mirbahai L."/>
            <person name="Eastwood N."/>
            <person name="Colbourne J.K."/>
            <person name="Zhou J."/>
            <person name="Mallon E."/>
            <person name="Orsini L."/>
        </authorList>
    </citation>
    <scope>NUCLEOTIDE SEQUENCE [LARGE SCALE GENOMIC DNA]</scope>
    <source>
        <strain evidence="2">LRV0_1</strain>
    </source>
</reference>
<feature type="region of interest" description="Disordered" evidence="1">
    <location>
        <begin position="42"/>
        <end position="62"/>
    </location>
</feature>
<gene>
    <name evidence="2" type="ORF">OUZ56_030954</name>
</gene>
<keyword evidence="3" id="KW-1185">Reference proteome</keyword>
<accession>A0ABQ9ZSU7</accession>
<evidence type="ECO:0000313" key="3">
    <source>
        <dbReference type="Proteomes" id="UP001234178"/>
    </source>
</evidence>
<protein>
    <submittedName>
        <fullName evidence="2">Uncharacterized protein</fullName>
    </submittedName>
</protein>
<sequence length="62" mass="6820">MMDLSAAKIMAQRVEVENSCAAGECRRKKKFGRYDMHRDQVPDGMRGVDGAASAAANRTCKE</sequence>
<dbReference type="Proteomes" id="UP001234178">
    <property type="component" value="Unassembled WGS sequence"/>
</dbReference>
<evidence type="ECO:0000256" key="1">
    <source>
        <dbReference type="SAM" id="MobiDB-lite"/>
    </source>
</evidence>
<comment type="caution">
    <text evidence="2">The sequence shown here is derived from an EMBL/GenBank/DDBJ whole genome shotgun (WGS) entry which is preliminary data.</text>
</comment>
<dbReference type="EMBL" id="JAOYFB010000005">
    <property type="protein sequence ID" value="KAK4015990.1"/>
    <property type="molecule type" value="Genomic_DNA"/>
</dbReference>
<name>A0ABQ9ZSU7_9CRUS</name>
<evidence type="ECO:0000313" key="2">
    <source>
        <dbReference type="EMBL" id="KAK4015990.1"/>
    </source>
</evidence>